<sequence>MQSNRFFSESAISQRIIISQDSEFVDNDFYCQLDSSQIEDFSSSISVIRMSSTCLVCPTTSSDCWHLNEISDGDHIPRISDGDSDRKKAIKHNRLSTDQATLSVDGLLHLTNVSNGSNNKNSNKQVKINNGLLYDFRESTVSLPYDAVQQEFFSSSNTTDSSSSEGSFNLEDLKDKSIILEIRSSSRGTTVVHHRHFRSSSMPNLCYC</sequence>
<dbReference type="Proteomes" id="UP000887565">
    <property type="component" value="Unplaced"/>
</dbReference>
<proteinExistence type="predicted"/>
<protein>
    <submittedName>
        <fullName evidence="2">Uncharacterized protein</fullName>
    </submittedName>
</protein>
<dbReference type="AlphaFoldDB" id="A0A915K785"/>
<accession>A0A915K785</accession>
<reference evidence="2" key="1">
    <citation type="submission" date="2022-11" db="UniProtKB">
        <authorList>
            <consortium name="WormBaseParasite"/>
        </authorList>
    </citation>
    <scope>IDENTIFICATION</scope>
</reference>
<organism evidence="1 2">
    <name type="scientific">Romanomermis culicivorax</name>
    <name type="common">Nematode worm</name>
    <dbReference type="NCBI Taxonomy" id="13658"/>
    <lineage>
        <taxon>Eukaryota</taxon>
        <taxon>Metazoa</taxon>
        <taxon>Ecdysozoa</taxon>
        <taxon>Nematoda</taxon>
        <taxon>Enoplea</taxon>
        <taxon>Dorylaimia</taxon>
        <taxon>Mermithida</taxon>
        <taxon>Mermithoidea</taxon>
        <taxon>Mermithidae</taxon>
        <taxon>Romanomermis</taxon>
    </lineage>
</organism>
<evidence type="ECO:0000313" key="1">
    <source>
        <dbReference type="Proteomes" id="UP000887565"/>
    </source>
</evidence>
<dbReference type="WBParaSite" id="nRc.2.0.1.t34566-RA">
    <property type="protein sequence ID" value="nRc.2.0.1.t34566-RA"/>
    <property type="gene ID" value="nRc.2.0.1.g34566"/>
</dbReference>
<evidence type="ECO:0000313" key="2">
    <source>
        <dbReference type="WBParaSite" id="nRc.2.0.1.t34566-RA"/>
    </source>
</evidence>
<keyword evidence="1" id="KW-1185">Reference proteome</keyword>
<name>A0A915K785_ROMCU</name>